<evidence type="ECO:0000313" key="9">
    <source>
        <dbReference type="Proteomes" id="UP000182840"/>
    </source>
</evidence>
<keyword evidence="2" id="KW-0004">4Fe-4S</keyword>
<organism evidence="8 9">
    <name type="scientific">Aquibium oceanicum</name>
    <dbReference type="NCBI Taxonomy" id="1670800"/>
    <lineage>
        <taxon>Bacteria</taxon>
        <taxon>Pseudomonadati</taxon>
        <taxon>Pseudomonadota</taxon>
        <taxon>Alphaproteobacteria</taxon>
        <taxon>Hyphomicrobiales</taxon>
        <taxon>Phyllobacteriaceae</taxon>
        <taxon>Aquibium</taxon>
    </lineage>
</organism>
<dbReference type="OrthoDB" id="9798978at2"/>
<evidence type="ECO:0000313" key="8">
    <source>
        <dbReference type="EMBL" id="APH71583.1"/>
    </source>
</evidence>
<dbReference type="InterPro" id="IPR051208">
    <property type="entry name" value="Class-I_Fumarase/Tartrate_DH"/>
</dbReference>
<comment type="similarity">
    <text evidence="1">Belongs to the class-I fumarase family.</text>
</comment>
<evidence type="ECO:0000259" key="7">
    <source>
        <dbReference type="Pfam" id="PF05681"/>
    </source>
</evidence>
<dbReference type="GO" id="GO:0046872">
    <property type="term" value="F:metal ion binding"/>
    <property type="evidence" value="ECO:0007669"/>
    <property type="project" value="UniProtKB-KW"/>
</dbReference>
<protein>
    <submittedName>
        <fullName evidence="8">Fumarate hydratase</fullName>
    </submittedName>
</protein>
<keyword evidence="9" id="KW-1185">Reference proteome</keyword>
<evidence type="ECO:0000256" key="2">
    <source>
        <dbReference type="ARBA" id="ARBA00022485"/>
    </source>
</evidence>
<dbReference type="InterPro" id="IPR004646">
    <property type="entry name" value="Fe-S_hydro-lyase_TtdA-typ_cat"/>
</dbReference>
<keyword evidence="3" id="KW-0479">Metal-binding</keyword>
<keyword evidence="5" id="KW-0411">Iron-sulfur</keyword>
<dbReference type="GO" id="GO:0016829">
    <property type="term" value="F:lyase activity"/>
    <property type="evidence" value="ECO:0007669"/>
    <property type="project" value="UniProtKB-KW"/>
</dbReference>
<gene>
    <name evidence="8" type="ORF">BSQ44_09510</name>
</gene>
<feature type="domain" description="Fe-S hydro-lyase tartrate dehydratase alpha-type catalytic" evidence="7">
    <location>
        <begin position="13"/>
        <end position="277"/>
    </location>
</feature>
<reference evidence="9" key="1">
    <citation type="submission" date="2016-11" db="EMBL/GenBank/DDBJ databases">
        <title>Mesorhizobium oceanicum sp. nov., isolated from deep seawater in South China Sea.</title>
        <authorList>
            <person name="Fu G.-Y."/>
        </authorList>
    </citation>
    <scope>NUCLEOTIDE SEQUENCE [LARGE SCALE GENOMIC DNA]</scope>
    <source>
        <strain evidence="9">B7</strain>
    </source>
</reference>
<proteinExistence type="inferred from homology"/>
<evidence type="ECO:0000256" key="4">
    <source>
        <dbReference type="ARBA" id="ARBA00023004"/>
    </source>
</evidence>
<dbReference type="GO" id="GO:0051539">
    <property type="term" value="F:4 iron, 4 sulfur cluster binding"/>
    <property type="evidence" value="ECO:0007669"/>
    <property type="project" value="UniProtKB-KW"/>
</dbReference>
<dbReference type="RefSeq" id="WP_072603399.1">
    <property type="nucleotide sequence ID" value="NZ_CP018171.1"/>
</dbReference>
<evidence type="ECO:0000256" key="6">
    <source>
        <dbReference type="ARBA" id="ARBA00023239"/>
    </source>
</evidence>
<evidence type="ECO:0000256" key="1">
    <source>
        <dbReference type="ARBA" id="ARBA00008876"/>
    </source>
</evidence>
<dbReference type="PANTHER" id="PTHR30389">
    <property type="entry name" value="FUMARATE HYDRATASE-RELATED"/>
    <property type="match status" value="1"/>
</dbReference>
<keyword evidence="4" id="KW-0408">Iron</keyword>
<sequence length="289" mass="31656">MAITYEAVKTLTADLYEWSLKRIPDDAKEALDRAAAAETNESARKVLSMMRRSADRAENTDRFVCSDSGVPVYFIKVGTQARFEGDVKRAISDGFAHLVETIQPPLLKHVTNPLTNERSYAGKDMPVVSWDMIDGADYIDITCAPKALGSGRWASLEIFSFPTLEEIEAYVLDVIVKTAAQQCPPVTIGVGIGGTFDYCTKIAKLATLRPLGTPSSEPVLAAMEERLLKATNKLGFGPMGTGGDTTALAIHIEYASGHGFTPVAVCFNCWINRRTRARLYNDGRIERIE</sequence>
<keyword evidence="6" id="KW-0456">Lyase</keyword>
<accession>A0A1L3SQ88</accession>
<evidence type="ECO:0000256" key="3">
    <source>
        <dbReference type="ARBA" id="ARBA00022723"/>
    </source>
</evidence>
<dbReference type="Proteomes" id="UP000182840">
    <property type="component" value="Chromosome"/>
</dbReference>
<name>A0A1L3SQ88_9HYPH</name>
<dbReference type="PANTHER" id="PTHR30389:SF17">
    <property type="entry name" value="L(+)-TARTRATE DEHYDRATASE SUBUNIT ALPHA-RELATED"/>
    <property type="match status" value="1"/>
</dbReference>
<dbReference type="AlphaFoldDB" id="A0A1L3SQ88"/>
<dbReference type="Pfam" id="PF05681">
    <property type="entry name" value="Fumerase"/>
    <property type="match status" value="1"/>
</dbReference>
<dbReference type="STRING" id="1670800.BSQ44_09510"/>
<dbReference type="EMBL" id="CP018171">
    <property type="protein sequence ID" value="APH71583.1"/>
    <property type="molecule type" value="Genomic_DNA"/>
</dbReference>
<dbReference type="KEGG" id="meso:BSQ44_09510"/>
<evidence type="ECO:0000256" key="5">
    <source>
        <dbReference type="ARBA" id="ARBA00023014"/>
    </source>
</evidence>
<dbReference type="NCBIfam" id="TIGR00722">
    <property type="entry name" value="ttdA_fumA_fumB"/>
    <property type="match status" value="1"/>
</dbReference>